<sequence>MASDVEQNLCGANNNIRSVPRGGTASFAITEGEVLIESEFLELNSQHHYSKTVHILLTDEFVFVKEMRDLRESDTHVLQYESAKTVTKFLRSDVSMTVCQGSPFTFKAKWSKEASSWKRYELCGKEEVWPKWLRSFSVEEPRGHHMIPSSSICEMEGDSDSDDCSEEDDGEEIQMPGYALTLSVERTISMWSMSMLNPSRVRRQVIGQRCSLPQLEGDLEKIHVDDLSDSFTAESLYRSNSHPRLSLSKSFRFPSLPDVSDLENVCVDSDLKNYACRSRDQSSTDCPSLVSKSSMFIQQCEGHSKYATLTKLQQKVENLRSHPSNLNFVRRSKHEDVPLWDTLTPPKHRRKHSLNVAMNNEANRISMPSDSGTKRSCRSPTFGKQESIEEDISVKDTHQTRTTDASVSPKETDSSGSVKMIEKRSESLPSCKRPDLSLVSHSASERRRKVGVVRQLDFKDDMAVDLIDSSQPPRKEKIKRFWTILSKKRPKLKTQLTGDDDSSKNLDSINHDDDNLASVLEFESPPNGFAGVARRGGLSNIFSATPKDKATGAISTNEERRTVTSPVQSKQDPSMETTPIGKPSFSYSGNMRKKKLVKRILSPIFKATSQEEETSNQVNSPTGEVPQSPDSVDSSAPDLSQRLVDIDASLFAREITLIDKELFVRIPWPELANCGWMTKDKYVTSPNVMAMVEFFNRIALLAASEILSQETTLGRARAISKVIQIAEKCHLLGNFNSLKALLAGLQSTPVYRLKETWKEVPSKRKKKFRDLSILMGESENFRLYREELSASLENGPCVPFLGNFLTEIAQTHTYLAYKRKNVVKGSKQSSLLAQNGKFDRADGANINGETPKCNGITSLSVNNVNVNVNVTSDGQSSPRDKESVTVDSSDKRTAKVKRTPSRSKLWRFHNRQSINDSGVMLNRSRNNSAEVLDIPNGDMHKVMTSSSDSVINSSCSLNESPRSARNGSARTSNKPSLLRRLSETYSNHNGVSFSNKPKRRLSETKSSENRRAFLKGLVRRTPSSQSVKEGRVSRGTSNEKLTVSLSTLSVAENSNNLRFKELAKSQSSPSVEEGGRLSPEVKPDPLDRSLQISSHNSVVCYSLPTSSHEICSGTEKQLWAYQIASIQYDFVSRPFVRHFLLNASFNSEEDNYRLSLKRETPAKKTGS</sequence>
<feature type="domain" description="Ras-GEF" evidence="4">
    <location>
        <begin position="647"/>
        <end position="875"/>
    </location>
</feature>
<feature type="compositionally biased region" description="Low complexity" evidence="3">
    <location>
        <begin position="945"/>
        <end position="956"/>
    </location>
</feature>
<dbReference type="Proteomes" id="UP001159428">
    <property type="component" value="Unassembled WGS sequence"/>
</dbReference>
<dbReference type="GO" id="GO:0005085">
    <property type="term" value="F:guanyl-nucleotide exchange factor activity"/>
    <property type="evidence" value="ECO:0007669"/>
    <property type="project" value="UniProtKB-KW"/>
</dbReference>
<evidence type="ECO:0000313" key="5">
    <source>
        <dbReference type="EMBL" id="CAH3039911.1"/>
    </source>
</evidence>
<evidence type="ECO:0000256" key="3">
    <source>
        <dbReference type="SAM" id="MobiDB-lite"/>
    </source>
</evidence>
<dbReference type="CDD" id="cd00155">
    <property type="entry name" value="RasGEF"/>
    <property type="match status" value="1"/>
</dbReference>
<keyword evidence="1 2" id="KW-0344">Guanine-nucleotide releasing factor</keyword>
<dbReference type="PANTHER" id="PTHR23113:SF368">
    <property type="entry name" value="CELL DIVISION CONTROL PROTEIN 25"/>
    <property type="match status" value="1"/>
</dbReference>
<accession>A0AAU9VY17</accession>
<feature type="compositionally biased region" description="Basic and acidic residues" evidence="3">
    <location>
        <begin position="878"/>
        <end position="893"/>
    </location>
</feature>
<feature type="compositionally biased region" description="Polar residues" evidence="3">
    <location>
        <begin position="957"/>
        <end position="975"/>
    </location>
</feature>
<dbReference type="AlphaFoldDB" id="A0AAU9VY17"/>
<gene>
    <name evidence="5" type="ORF">PMEA_00025510</name>
</gene>
<feature type="region of interest" description="Disordered" evidence="3">
    <location>
        <begin position="147"/>
        <end position="171"/>
    </location>
</feature>
<feature type="compositionally biased region" description="Acidic residues" evidence="3">
    <location>
        <begin position="155"/>
        <end position="171"/>
    </location>
</feature>
<dbReference type="SUPFAM" id="SSF48366">
    <property type="entry name" value="Ras GEF"/>
    <property type="match status" value="1"/>
</dbReference>
<dbReference type="InterPro" id="IPR023578">
    <property type="entry name" value="Ras_GEF_dom_sf"/>
</dbReference>
<feature type="compositionally biased region" description="Polar residues" evidence="3">
    <location>
        <begin position="563"/>
        <end position="577"/>
    </location>
</feature>
<feature type="region of interest" description="Disordered" evidence="3">
    <location>
        <begin position="608"/>
        <end position="637"/>
    </location>
</feature>
<feature type="compositionally biased region" description="Basic and acidic residues" evidence="3">
    <location>
        <begin position="392"/>
        <end position="401"/>
    </location>
</feature>
<feature type="region of interest" description="Disordered" evidence="3">
    <location>
        <begin position="930"/>
        <end position="1038"/>
    </location>
</feature>
<evidence type="ECO:0000256" key="2">
    <source>
        <dbReference type="PROSITE-ProRule" id="PRU00168"/>
    </source>
</evidence>
<dbReference type="EMBL" id="CALNXJ010000005">
    <property type="protein sequence ID" value="CAH3039911.1"/>
    <property type="molecule type" value="Genomic_DNA"/>
</dbReference>
<feature type="compositionally biased region" description="Polar residues" evidence="3">
    <location>
        <begin position="628"/>
        <end position="637"/>
    </location>
</feature>
<dbReference type="GO" id="GO:0007265">
    <property type="term" value="P:Ras protein signal transduction"/>
    <property type="evidence" value="ECO:0007669"/>
    <property type="project" value="TreeGrafter"/>
</dbReference>
<dbReference type="Pfam" id="PF00617">
    <property type="entry name" value="RasGEF"/>
    <property type="match status" value="1"/>
</dbReference>
<feature type="region of interest" description="Disordered" evidence="3">
    <location>
        <begin position="339"/>
        <end position="433"/>
    </location>
</feature>
<feature type="region of interest" description="Disordered" evidence="3">
    <location>
        <begin position="870"/>
        <end position="902"/>
    </location>
</feature>
<dbReference type="PROSITE" id="PS50009">
    <property type="entry name" value="RASGEF_CAT"/>
    <property type="match status" value="1"/>
</dbReference>
<feature type="compositionally biased region" description="Basic and acidic residues" evidence="3">
    <location>
        <begin position="1000"/>
        <end position="1011"/>
    </location>
</feature>
<dbReference type="Gene3D" id="1.10.840.10">
    <property type="entry name" value="Ras guanine-nucleotide exchange factors catalytic domain"/>
    <property type="match status" value="1"/>
</dbReference>
<organism evidence="5 6">
    <name type="scientific">Pocillopora meandrina</name>
    <dbReference type="NCBI Taxonomy" id="46732"/>
    <lineage>
        <taxon>Eukaryota</taxon>
        <taxon>Metazoa</taxon>
        <taxon>Cnidaria</taxon>
        <taxon>Anthozoa</taxon>
        <taxon>Hexacorallia</taxon>
        <taxon>Scleractinia</taxon>
        <taxon>Astrocoeniina</taxon>
        <taxon>Pocilloporidae</taxon>
        <taxon>Pocillopora</taxon>
    </lineage>
</organism>
<feature type="region of interest" description="Disordered" evidence="3">
    <location>
        <begin position="543"/>
        <end position="587"/>
    </location>
</feature>
<dbReference type="GO" id="GO:0005886">
    <property type="term" value="C:plasma membrane"/>
    <property type="evidence" value="ECO:0007669"/>
    <property type="project" value="TreeGrafter"/>
</dbReference>
<dbReference type="InterPro" id="IPR008937">
    <property type="entry name" value="Ras-like_GEF"/>
</dbReference>
<dbReference type="PANTHER" id="PTHR23113">
    <property type="entry name" value="GUANINE NUCLEOTIDE EXCHANGE FACTOR"/>
    <property type="match status" value="1"/>
</dbReference>
<proteinExistence type="predicted"/>
<feature type="compositionally biased region" description="Polar residues" evidence="3">
    <location>
        <begin position="356"/>
        <end position="371"/>
    </location>
</feature>
<protein>
    <recommendedName>
        <fullName evidence="4">Ras-GEF domain-containing protein</fullName>
    </recommendedName>
</protein>
<dbReference type="SMART" id="SM00147">
    <property type="entry name" value="RasGEF"/>
    <property type="match status" value="1"/>
</dbReference>
<comment type="caution">
    <text evidence="5">The sequence shown here is derived from an EMBL/GenBank/DDBJ whole genome shotgun (WGS) entry which is preliminary data.</text>
</comment>
<keyword evidence="6" id="KW-1185">Reference proteome</keyword>
<feature type="compositionally biased region" description="Polar residues" evidence="3">
    <location>
        <begin position="983"/>
        <end position="995"/>
    </location>
</feature>
<evidence type="ECO:0000259" key="4">
    <source>
        <dbReference type="PROSITE" id="PS50009"/>
    </source>
</evidence>
<feature type="region of interest" description="Disordered" evidence="3">
    <location>
        <begin position="1063"/>
        <end position="1088"/>
    </location>
</feature>
<feature type="compositionally biased region" description="Basic and acidic residues" evidence="3">
    <location>
        <begin position="1073"/>
        <end position="1087"/>
    </location>
</feature>
<dbReference type="InterPro" id="IPR001895">
    <property type="entry name" value="RASGEF_cat_dom"/>
</dbReference>
<dbReference type="InterPro" id="IPR036964">
    <property type="entry name" value="RASGEF_cat_dom_sf"/>
</dbReference>
<evidence type="ECO:0000313" key="6">
    <source>
        <dbReference type="Proteomes" id="UP001159428"/>
    </source>
</evidence>
<reference evidence="5 6" key="1">
    <citation type="submission" date="2022-05" db="EMBL/GenBank/DDBJ databases">
        <authorList>
            <consortium name="Genoscope - CEA"/>
            <person name="William W."/>
        </authorList>
    </citation>
    <scope>NUCLEOTIDE SEQUENCE [LARGE SCALE GENOMIC DNA]</scope>
</reference>
<name>A0AAU9VY17_9CNID</name>
<evidence type="ECO:0000256" key="1">
    <source>
        <dbReference type="ARBA" id="ARBA00022658"/>
    </source>
</evidence>